<dbReference type="SUPFAM" id="SSF56672">
    <property type="entry name" value="DNA/RNA polymerases"/>
    <property type="match status" value="1"/>
</dbReference>
<keyword evidence="1" id="KW-1133">Transmembrane helix</keyword>
<accession>A0ABU6RJP6</accession>
<sequence length="207" mass="23468">MGNVVLDKNTKIASHKIPLFSGAEPQKQKSRRMHPDMSLKIKEEVSKQLEAGFLEVTTQEHFECSSKFLKNPSTTTAKPTSFHHQYSHLKLLIIFSSSSIIFFLIFKVTSTHLGRNHHPFLLQVFFILSKLSMSKNTGRSRSKERLRKAIESWCLKRVFGGLNVVWDTTIEPGSFLGMVHGSGPVKSLEMDWSSIDRVLVLSDSGHR</sequence>
<proteinExistence type="predicted"/>
<dbReference type="EMBL" id="JASCZI010030660">
    <property type="protein sequence ID" value="MED6124159.1"/>
    <property type="molecule type" value="Genomic_DNA"/>
</dbReference>
<evidence type="ECO:0000313" key="2">
    <source>
        <dbReference type="EMBL" id="MED6124159.1"/>
    </source>
</evidence>
<keyword evidence="1" id="KW-0472">Membrane</keyword>
<dbReference type="InterPro" id="IPR043502">
    <property type="entry name" value="DNA/RNA_pol_sf"/>
</dbReference>
<evidence type="ECO:0000313" key="3">
    <source>
        <dbReference type="Proteomes" id="UP001341840"/>
    </source>
</evidence>
<keyword evidence="3" id="KW-1185">Reference proteome</keyword>
<feature type="transmembrane region" description="Helical" evidence="1">
    <location>
        <begin position="91"/>
        <end position="108"/>
    </location>
</feature>
<name>A0ABU6RJP6_9FABA</name>
<comment type="caution">
    <text evidence="2">The sequence shown here is derived from an EMBL/GenBank/DDBJ whole genome shotgun (WGS) entry which is preliminary data.</text>
</comment>
<evidence type="ECO:0000256" key="1">
    <source>
        <dbReference type="SAM" id="Phobius"/>
    </source>
</evidence>
<keyword evidence="1" id="KW-0812">Transmembrane</keyword>
<dbReference type="Proteomes" id="UP001341840">
    <property type="component" value="Unassembled WGS sequence"/>
</dbReference>
<protein>
    <submittedName>
        <fullName evidence="2">Uncharacterized protein</fullName>
    </submittedName>
</protein>
<reference evidence="2 3" key="1">
    <citation type="journal article" date="2023" name="Plants (Basel)">
        <title>Bridging the Gap: Combining Genomics and Transcriptomics Approaches to Understand Stylosanthes scabra, an Orphan Legume from the Brazilian Caatinga.</title>
        <authorList>
            <person name="Ferreira-Neto J.R.C."/>
            <person name="da Silva M.D."/>
            <person name="Binneck E."/>
            <person name="de Melo N.F."/>
            <person name="da Silva R.H."/>
            <person name="de Melo A.L.T.M."/>
            <person name="Pandolfi V."/>
            <person name="Bustamante F.O."/>
            <person name="Brasileiro-Vidal A.C."/>
            <person name="Benko-Iseppon A.M."/>
        </authorList>
    </citation>
    <scope>NUCLEOTIDE SEQUENCE [LARGE SCALE GENOMIC DNA]</scope>
    <source>
        <tissue evidence="2">Leaves</tissue>
    </source>
</reference>
<organism evidence="2 3">
    <name type="scientific">Stylosanthes scabra</name>
    <dbReference type="NCBI Taxonomy" id="79078"/>
    <lineage>
        <taxon>Eukaryota</taxon>
        <taxon>Viridiplantae</taxon>
        <taxon>Streptophyta</taxon>
        <taxon>Embryophyta</taxon>
        <taxon>Tracheophyta</taxon>
        <taxon>Spermatophyta</taxon>
        <taxon>Magnoliopsida</taxon>
        <taxon>eudicotyledons</taxon>
        <taxon>Gunneridae</taxon>
        <taxon>Pentapetalae</taxon>
        <taxon>rosids</taxon>
        <taxon>fabids</taxon>
        <taxon>Fabales</taxon>
        <taxon>Fabaceae</taxon>
        <taxon>Papilionoideae</taxon>
        <taxon>50 kb inversion clade</taxon>
        <taxon>dalbergioids sensu lato</taxon>
        <taxon>Dalbergieae</taxon>
        <taxon>Pterocarpus clade</taxon>
        <taxon>Stylosanthes</taxon>
    </lineage>
</organism>
<gene>
    <name evidence="2" type="ORF">PIB30_056482</name>
</gene>
<dbReference type="Gene3D" id="3.10.10.10">
    <property type="entry name" value="HIV Type 1 Reverse Transcriptase, subunit A, domain 1"/>
    <property type="match status" value="1"/>
</dbReference>